<dbReference type="InterPro" id="IPR002778">
    <property type="entry name" value="Signal_recog_particle_SRP19"/>
</dbReference>
<sequence length="96" mass="11270">MKKDKNIVLWPIYFDSTKARNDGRRVPRRLSVKRPIVDDIGEIAKKLGFDVILEKDKFYPKSWWEKSGRVIIINNTQKSKTNIIKEIAEGLKNKNK</sequence>
<name>A0A520KRA5_METT2</name>
<dbReference type="GO" id="GO:0006617">
    <property type="term" value="P:SRP-dependent cotranslational protein targeting to membrane, signal sequence recognition"/>
    <property type="evidence" value="ECO:0007669"/>
    <property type="project" value="TreeGrafter"/>
</dbReference>
<dbReference type="InterPro" id="IPR022938">
    <property type="entry name" value="SRP19_arc-type"/>
</dbReference>
<evidence type="ECO:0000313" key="6">
    <source>
        <dbReference type="EMBL" id="RZN64148.1"/>
    </source>
</evidence>
<keyword evidence="3 5" id="KW-0733">Signal recognition particle</keyword>
<dbReference type="Gene3D" id="3.30.56.30">
    <property type="entry name" value="Signal recognition particle, SRP19-like subunit"/>
    <property type="match status" value="1"/>
</dbReference>
<dbReference type="PANTHER" id="PTHR17453">
    <property type="entry name" value="SIGNAL RECOGNITION PARTICLE 19 KD PROTEIN"/>
    <property type="match status" value="1"/>
</dbReference>
<evidence type="ECO:0000256" key="5">
    <source>
        <dbReference type="HAMAP-Rule" id="MF_00305"/>
    </source>
</evidence>
<evidence type="ECO:0000256" key="3">
    <source>
        <dbReference type="ARBA" id="ARBA00023135"/>
    </source>
</evidence>
<keyword evidence="4 5" id="KW-0687">Ribonucleoprotein</keyword>
<comment type="subunit">
    <text evidence="5">Part of the signal recognition particle protein translocation system, which is composed of SRP and FtsY. Archaeal SRP consists of a 7S RNA molecule of 300 nucleotides and two protein subunits: SRP54 and SRP19.</text>
</comment>
<dbReference type="SUPFAM" id="SSF69695">
    <property type="entry name" value="SRP19"/>
    <property type="match status" value="1"/>
</dbReference>
<evidence type="ECO:0000313" key="7">
    <source>
        <dbReference type="Proteomes" id="UP000317158"/>
    </source>
</evidence>
<dbReference type="Pfam" id="PF01922">
    <property type="entry name" value="SRP19"/>
    <property type="match status" value="1"/>
</dbReference>
<evidence type="ECO:0000256" key="1">
    <source>
        <dbReference type="ARBA" id="ARBA00004496"/>
    </source>
</evidence>
<comment type="subcellular location">
    <subcellularLocation>
        <location evidence="1 5">Cytoplasm</location>
    </subcellularLocation>
</comment>
<dbReference type="HAMAP" id="MF_00305">
    <property type="entry name" value="SRP19"/>
    <property type="match status" value="1"/>
</dbReference>
<gene>
    <name evidence="5" type="primary">srp19</name>
    <name evidence="6" type="ORF">EF806_05910</name>
</gene>
<reference evidence="6 7" key="1">
    <citation type="journal article" date="2019" name="Nat. Microbiol.">
        <title>Wide diversity of methane and short-chain alkane metabolisms in uncultured archaea.</title>
        <authorList>
            <person name="Borrel G."/>
            <person name="Adam P.S."/>
            <person name="McKay L.J."/>
            <person name="Chen L.X."/>
            <person name="Sierra-Garcia I.N."/>
            <person name="Sieber C.M."/>
            <person name="Letourneur Q."/>
            <person name="Ghozlane A."/>
            <person name="Andersen G.L."/>
            <person name="Li W.J."/>
            <person name="Hallam S.J."/>
            <person name="Muyzer G."/>
            <person name="de Oliveira V.M."/>
            <person name="Inskeep W.P."/>
            <person name="Banfield J.F."/>
            <person name="Gribaldo S."/>
        </authorList>
    </citation>
    <scope>NUCLEOTIDE SEQUENCE [LARGE SCALE GENOMIC DNA]</scope>
    <source>
        <strain evidence="6">NM1a</strain>
    </source>
</reference>
<comment type="caution">
    <text evidence="6">The sequence shown here is derived from an EMBL/GenBank/DDBJ whole genome shotgun (WGS) entry which is preliminary data.</text>
</comment>
<dbReference type="GO" id="GO:0048500">
    <property type="term" value="C:signal recognition particle"/>
    <property type="evidence" value="ECO:0007669"/>
    <property type="project" value="UniProtKB-UniRule"/>
</dbReference>
<dbReference type="AlphaFoldDB" id="A0A520KRA5"/>
<dbReference type="Proteomes" id="UP000317158">
    <property type="component" value="Unassembled WGS sequence"/>
</dbReference>
<comment type="similarity">
    <text evidence="5">Belongs to the SRP19 family.</text>
</comment>
<dbReference type="PANTHER" id="PTHR17453:SF0">
    <property type="entry name" value="SIGNAL RECOGNITION PARTICLE 19 KDA PROTEIN"/>
    <property type="match status" value="1"/>
</dbReference>
<accession>A0A520KRA5</accession>
<keyword evidence="2 5" id="KW-0963">Cytoplasm</keyword>
<evidence type="ECO:0000256" key="2">
    <source>
        <dbReference type="ARBA" id="ARBA00022490"/>
    </source>
</evidence>
<evidence type="ECO:0000256" key="4">
    <source>
        <dbReference type="ARBA" id="ARBA00023274"/>
    </source>
</evidence>
<organism evidence="6 7">
    <name type="scientific">Methanoliparum thermophilum</name>
    <dbReference type="NCBI Taxonomy" id="2491083"/>
    <lineage>
        <taxon>Archaea</taxon>
        <taxon>Methanobacteriati</taxon>
        <taxon>Methanobacteriota</taxon>
        <taxon>Candidatus Methanoliparia</taxon>
        <taxon>Candidatus Methanoliparales</taxon>
        <taxon>Candidatus Methanoliparaceae</taxon>
        <taxon>Candidatus Methanoliparum</taxon>
    </lineage>
</organism>
<dbReference type="GO" id="GO:0008312">
    <property type="term" value="F:7S RNA binding"/>
    <property type="evidence" value="ECO:0007669"/>
    <property type="project" value="UniProtKB-UniRule"/>
</dbReference>
<proteinExistence type="inferred from homology"/>
<protein>
    <recommendedName>
        <fullName evidence="5">Signal recognition particle 19 kDa protein</fullName>
        <shortName evidence="5">SRP19</shortName>
    </recommendedName>
</protein>
<keyword evidence="5" id="KW-0694">RNA-binding</keyword>
<dbReference type="EMBL" id="RXIF01000010">
    <property type="protein sequence ID" value="RZN64148.1"/>
    <property type="molecule type" value="Genomic_DNA"/>
</dbReference>
<dbReference type="InterPro" id="IPR036521">
    <property type="entry name" value="SRP19-like_sf"/>
</dbReference>
<comment type="function">
    <text evidence="5">Involved in targeting and insertion of nascent membrane proteins into the cytoplasmic membrane. Binds directly to 7S RNA and mediates binding of the 54 kDa subunit of the SRP.</text>
</comment>